<dbReference type="Pfam" id="PF00270">
    <property type="entry name" value="DEAD"/>
    <property type="match status" value="1"/>
</dbReference>
<dbReference type="InterPro" id="IPR011545">
    <property type="entry name" value="DEAD/DEAH_box_helicase_dom"/>
</dbReference>
<evidence type="ECO:0000313" key="9">
    <source>
        <dbReference type="Proteomes" id="UP001163046"/>
    </source>
</evidence>
<dbReference type="SMART" id="SM00487">
    <property type="entry name" value="DEXDc"/>
    <property type="match status" value="1"/>
</dbReference>
<proteinExistence type="inferred from homology"/>
<dbReference type="PROSITE" id="PS51194">
    <property type="entry name" value="HELICASE_CTER"/>
    <property type="match status" value="1"/>
</dbReference>
<dbReference type="Gene3D" id="1.10.10.10">
    <property type="entry name" value="Winged helix-like DNA-binding domain superfamily/Winged helix DNA-binding domain"/>
    <property type="match status" value="1"/>
</dbReference>
<feature type="domain" description="Helicase C-terminal" evidence="7">
    <location>
        <begin position="184"/>
        <end position="333"/>
    </location>
</feature>
<evidence type="ECO:0000256" key="5">
    <source>
        <dbReference type="ARBA" id="ARBA00034808"/>
    </source>
</evidence>
<comment type="similarity">
    <text evidence="1">Belongs to the helicase family. RecQ subfamily.</text>
</comment>
<evidence type="ECO:0000256" key="4">
    <source>
        <dbReference type="ARBA" id="ARBA00034617"/>
    </source>
</evidence>
<protein>
    <recommendedName>
        <fullName evidence="5">DNA 3'-5' helicase</fullName>
        <ecNumber evidence="5">5.6.2.4</ecNumber>
    </recommendedName>
</protein>
<keyword evidence="2" id="KW-0547">Nucleotide-binding</keyword>
<feature type="domain" description="Helicase ATP-binding" evidence="6">
    <location>
        <begin position="53"/>
        <end position="171"/>
    </location>
</feature>
<gene>
    <name evidence="8" type="ORF">OS493_000910</name>
</gene>
<evidence type="ECO:0000256" key="1">
    <source>
        <dbReference type="ARBA" id="ARBA00005446"/>
    </source>
</evidence>
<comment type="catalytic activity">
    <reaction evidence="4">
        <text>Couples ATP hydrolysis with the unwinding of duplex DNA by translocating in the 3'-5' direction.</text>
        <dbReference type="EC" id="5.6.2.4"/>
    </reaction>
</comment>
<dbReference type="PANTHER" id="PTHR13710:SF149">
    <property type="entry name" value="ATP-DEPENDENT DNA HELICASE TLH2"/>
    <property type="match status" value="1"/>
</dbReference>
<name>A0A9W9ZTJ1_9CNID</name>
<dbReference type="PROSITE" id="PS51192">
    <property type="entry name" value="HELICASE_ATP_BIND_1"/>
    <property type="match status" value="1"/>
</dbReference>
<dbReference type="InterPro" id="IPR014001">
    <property type="entry name" value="Helicase_ATP-bd"/>
</dbReference>
<dbReference type="InterPro" id="IPR027417">
    <property type="entry name" value="P-loop_NTPase"/>
</dbReference>
<dbReference type="GO" id="GO:0009378">
    <property type="term" value="F:four-way junction helicase activity"/>
    <property type="evidence" value="ECO:0007669"/>
    <property type="project" value="TreeGrafter"/>
</dbReference>
<dbReference type="GO" id="GO:0006260">
    <property type="term" value="P:DNA replication"/>
    <property type="evidence" value="ECO:0007669"/>
    <property type="project" value="InterPro"/>
</dbReference>
<dbReference type="Proteomes" id="UP001163046">
    <property type="component" value="Unassembled WGS sequence"/>
</dbReference>
<evidence type="ECO:0000259" key="7">
    <source>
        <dbReference type="PROSITE" id="PS51194"/>
    </source>
</evidence>
<dbReference type="OrthoDB" id="5988112at2759"/>
<dbReference type="InterPro" id="IPR001650">
    <property type="entry name" value="Helicase_C-like"/>
</dbReference>
<dbReference type="Pfam" id="PF09382">
    <property type="entry name" value="RQC"/>
    <property type="match status" value="1"/>
</dbReference>
<organism evidence="8 9">
    <name type="scientific">Desmophyllum pertusum</name>
    <dbReference type="NCBI Taxonomy" id="174260"/>
    <lineage>
        <taxon>Eukaryota</taxon>
        <taxon>Metazoa</taxon>
        <taxon>Cnidaria</taxon>
        <taxon>Anthozoa</taxon>
        <taxon>Hexacorallia</taxon>
        <taxon>Scleractinia</taxon>
        <taxon>Caryophylliina</taxon>
        <taxon>Caryophylliidae</taxon>
        <taxon>Desmophyllum</taxon>
    </lineage>
</organism>
<dbReference type="GO" id="GO:0043138">
    <property type="term" value="F:3'-5' DNA helicase activity"/>
    <property type="evidence" value="ECO:0007669"/>
    <property type="project" value="UniProtKB-EC"/>
</dbReference>
<dbReference type="AlphaFoldDB" id="A0A9W9ZTJ1"/>
<keyword evidence="9" id="KW-1185">Reference proteome</keyword>
<dbReference type="GO" id="GO:0005524">
    <property type="term" value="F:ATP binding"/>
    <property type="evidence" value="ECO:0007669"/>
    <property type="project" value="UniProtKB-KW"/>
</dbReference>
<dbReference type="SUPFAM" id="SSF52540">
    <property type="entry name" value="P-loop containing nucleoside triphosphate hydrolases"/>
    <property type="match status" value="1"/>
</dbReference>
<sequence>MDPDEPMLANTSQCAVAEPNDVGIGSNLDEVLDNTLHHYFDYPNFRPLQKDIIKSTLSGKNVIGIAGTGSGKSLTFMLPAVLGIHPTVVVMPTKSLIDDILMRCLDLNITSCKFTGTVSKEIQRVQLENFNSFKLIFTTPEMIEGDFLAKIENSNLERVDFDEAHTISSWEVRERSSGSKFYDDLSSYIKNHEGCGIVYCVFTSDVANIHSELIKRDISCVKYHGHLSEDVKALNFSKWNTGEVRIMVANSAFGMGIDKANVRFVVHARVPTGIDDYYQQCDRAGRDGQPAKCCMYYSHTDTTALLKMFKHHDQFENQSKVLNDLIIFLEDPVQCRHRKIMSYYGEERDGFTCGTSCDNCQNSERYVTTDGTADALKVVQAVVQLTEKKITSNMLKLYLAGSSQKCIQDLDSFSSFGCLKKHFVPVVLMQKFLHLLIYFEVFAVTSIFRSNSISITVGLGPNAHKLIDYSFYVPKYEKV</sequence>
<comment type="caution">
    <text evidence="8">The sequence shown here is derived from an EMBL/GenBank/DDBJ whole genome shotgun (WGS) entry which is preliminary data.</text>
</comment>
<evidence type="ECO:0000256" key="2">
    <source>
        <dbReference type="ARBA" id="ARBA00022741"/>
    </source>
</evidence>
<dbReference type="InterPro" id="IPR018982">
    <property type="entry name" value="RQC_domain"/>
</dbReference>
<accession>A0A9W9ZTJ1</accession>
<dbReference type="InterPro" id="IPR036388">
    <property type="entry name" value="WH-like_DNA-bd_sf"/>
</dbReference>
<dbReference type="GO" id="GO:0000724">
    <property type="term" value="P:double-strand break repair via homologous recombination"/>
    <property type="evidence" value="ECO:0007669"/>
    <property type="project" value="TreeGrafter"/>
</dbReference>
<dbReference type="GO" id="GO:0005694">
    <property type="term" value="C:chromosome"/>
    <property type="evidence" value="ECO:0007669"/>
    <property type="project" value="TreeGrafter"/>
</dbReference>
<dbReference type="SMART" id="SM00490">
    <property type="entry name" value="HELICc"/>
    <property type="match status" value="1"/>
</dbReference>
<keyword evidence="3" id="KW-0067">ATP-binding</keyword>
<dbReference type="Pfam" id="PF00271">
    <property type="entry name" value="Helicase_C"/>
    <property type="match status" value="1"/>
</dbReference>
<evidence type="ECO:0000313" key="8">
    <source>
        <dbReference type="EMBL" id="KAJ7387576.1"/>
    </source>
</evidence>
<dbReference type="PANTHER" id="PTHR13710">
    <property type="entry name" value="DNA HELICASE RECQ FAMILY MEMBER"/>
    <property type="match status" value="1"/>
</dbReference>
<evidence type="ECO:0000256" key="3">
    <source>
        <dbReference type="ARBA" id="ARBA00022840"/>
    </source>
</evidence>
<dbReference type="GO" id="GO:0005737">
    <property type="term" value="C:cytoplasm"/>
    <property type="evidence" value="ECO:0007669"/>
    <property type="project" value="TreeGrafter"/>
</dbReference>
<dbReference type="Pfam" id="PF16124">
    <property type="entry name" value="RecQ_Zn_bind"/>
    <property type="match status" value="1"/>
</dbReference>
<dbReference type="EC" id="5.6.2.4" evidence="5"/>
<evidence type="ECO:0000259" key="6">
    <source>
        <dbReference type="PROSITE" id="PS51192"/>
    </source>
</evidence>
<dbReference type="GO" id="GO:0003676">
    <property type="term" value="F:nucleic acid binding"/>
    <property type="evidence" value="ECO:0007669"/>
    <property type="project" value="InterPro"/>
</dbReference>
<dbReference type="InterPro" id="IPR032284">
    <property type="entry name" value="RecQ_Zn-bd"/>
</dbReference>
<reference evidence="8" key="1">
    <citation type="submission" date="2023-01" db="EMBL/GenBank/DDBJ databases">
        <title>Genome assembly of the deep-sea coral Lophelia pertusa.</title>
        <authorList>
            <person name="Herrera S."/>
            <person name="Cordes E."/>
        </authorList>
    </citation>
    <scope>NUCLEOTIDE SEQUENCE</scope>
    <source>
        <strain evidence="8">USNM1676648</strain>
        <tissue evidence="8">Polyp</tissue>
    </source>
</reference>
<dbReference type="EMBL" id="MU825873">
    <property type="protein sequence ID" value="KAJ7387576.1"/>
    <property type="molecule type" value="Genomic_DNA"/>
</dbReference>
<dbReference type="Gene3D" id="3.40.50.300">
    <property type="entry name" value="P-loop containing nucleotide triphosphate hydrolases"/>
    <property type="match status" value="2"/>
</dbReference>